<organism evidence="1 2">
    <name type="scientific">Geomobilimonas luticola</name>
    <dbReference type="NCBI Taxonomy" id="1114878"/>
    <lineage>
        <taxon>Bacteria</taxon>
        <taxon>Pseudomonadati</taxon>
        <taxon>Thermodesulfobacteriota</taxon>
        <taxon>Desulfuromonadia</taxon>
        <taxon>Geobacterales</taxon>
        <taxon>Geobacteraceae</taxon>
        <taxon>Geomobilimonas</taxon>
    </lineage>
</organism>
<sequence>MAKNLDRYTDSKRDKTLKLLETQSEVGLQLDEAGAKTRAAARAIFPREVPQLLLLESTDKGKKHTLRYDFTELHMRYPCSKLIIEQLVHGMQLIADPLQSCGPPSNSRYTIIEFVEFLNDKNFPHDKAITCVADITTLTHDAFRIYLLYVFPKRHVNRLRLASIKRLVYALVKRYHREQAVGSRLFKSVRGISSNGRTEGTQGLNIAQMSALRNACIIDIAAVKKLHSFYESIDNNCERITVDSPPPPKGAVNEEVAERFLLMTLAAVKLDYPDYPLNMTAREAEGFFNPNKCVEPRLNRWSQRTSSRYRVGQYLKYCVNNLPARFNILRFRQGQELLHAAMHFTPCTLYPFLLHVLIYSGLNLETVVNFSDDLDKHTSPSLHEPHKYVMLHSYKGRTKDTQSILCMRNGSFGIYGILQYVESIVTRYKSSPHYNHGSLWQYLPVVFKAMPGTTIEVLNNFHDVITKLCNTSRRFIERHSLLEMGIVETKGGGINHRRIRNGYATLLQRYGHNVQEITRALKHKNMSTTDKYYLSDNSSNDIFDERIIEIQNLYIDNISNFNLRVVESKTLKDLRDAINRATSEVERRRLTKALADETGLEEQIITRLMSPESDTYILACTDSKNPTWPGYRDFLRNQECSFFNKCCLCSQAVVFAETLPFIARRLMDLEELKNDIPSSEWIANYGDECDAWQAILDRWSDRQSVDEARLAASRGDVLLPKIMRVSA</sequence>
<evidence type="ECO:0000313" key="1">
    <source>
        <dbReference type="EMBL" id="MBT0651553.1"/>
    </source>
</evidence>
<name>A0ABS5S847_9BACT</name>
<keyword evidence="2" id="KW-1185">Reference proteome</keyword>
<dbReference type="Proteomes" id="UP000756860">
    <property type="component" value="Unassembled WGS sequence"/>
</dbReference>
<reference evidence="1 2" key="1">
    <citation type="submission" date="2021-05" db="EMBL/GenBank/DDBJ databases">
        <title>The draft genome of Geobacter luticola JCM 17780.</title>
        <authorList>
            <person name="Xu Z."/>
            <person name="Masuda Y."/>
            <person name="Itoh H."/>
            <person name="Senoo K."/>
        </authorList>
    </citation>
    <scope>NUCLEOTIDE SEQUENCE [LARGE SCALE GENOMIC DNA]</scope>
    <source>
        <strain evidence="1 2">JCM 17780</strain>
    </source>
</reference>
<dbReference type="EMBL" id="JAHCVK010000001">
    <property type="protein sequence ID" value="MBT0651553.1"/>
    <property type="molecule type" value="Genomic_DNA"/>
</dbReference>
<evidence type="ECO:0000313" key="2">
    <source>
        <dbReference type="Proteomes" id="UP000756860"/>
    </source>
</evidence>
<protein>
    <recommendedName>
        <fullName evidence="3">Tyr recombinase domain-containing protein</fullName>
    </recommendedName>
</protein>
<gene>
    <name evidence="1" type="ORF">KI810_00655</name>
</gene>
<comment type="caution">
    <text evidence="1">The sequence shown here is derived from an EMBL/GenBank/DDBJ whole genome shotgun (WGS) entry which is preliminary data.</text>
</comment>
<evidence type="ECO:0008006" key="3">
    <source>
        <dbReference type="Google" id="ProtNLM"/>
    </source>
</evidence>
<dbReference type="RefSeq" id="WP_214173562.1">
    <property type="nucleotide sequence ID" value="NZ_JAHCVK010000001.1"/>
</dbReference>
<accession>A0ABS5S847</accession>
<proteinExistence type="predicted"/>